<dbReference type="InterPro" id="IPR049100">
    <property type="entry name" value="TAGT"/>
</dbReference>
<dbReference type="Pfam" id="PF15782">
    <property type="entry name" value="GREB1_N"/>
    <property type="match status" value="1"/>
</dbReference>
<reference evidence="13" key="1">
    <citation type="submission" date="2025-08" db="UniProtKB">
        <authorList>
            <consortium name="RefSeq"/>
        </authorList>
    </citation>
    <scope>IDENTIFICATION</scope>
    <source>
        <tissue evidence="13">Tentacle</tissue>
    </source>
</reference>
<dbReference type="Pfam" id="PF20688">
    <property type="entry name" value="GREB1_2nd"/>
    <property type="match status" value="1"/>
</dbReference>
<evidence type="ECO:0000256" key="3">
    <source>
        <dbReference type="ARBA" id="ARBA00022692"/>
    </source>
</evidence>
<comment type="subcellular location">
    <subcellularLocation>
        <location evidence="1">Membrane</location>
        <topology evidence="1">Single-pass membrane protein</topology>
    </subcellularLocation>
</comment>
<evidence type="ECO:0000313" key="12">
    <source>
        <dbReference type="Proteomes" id="UP000515163"/>
    </source>
</evidence>
<feature type="compositionally biased region" description="Polar residues" evidence="6">
    <location>
        <begin position="1106"/>
        <end position="1115"/>
    </location>
</feature>
<feature type="domain" description="GREB1-like C-terminal" evidence="8">
    <location>
        <begin position="1776"/>
        <end position="1940"/>
    </location>
</feature>
<feature type="domain" description="GREB1-like second" evidence="9">
    <location>
        <begin position="426"/>
        <end position="573"/>
    </location>
</feature>
<dbReference type="KEGG" id="aten:116298830"/>
<dbReference type="InterPro" id="IPR048657">
    <property type="entry name" value="GREB1-like_cpSF2"/>
</dbReference>
<dbReference type="RefSeq" id="XP_031563256.1">
    <property type="nucleotide sequence ID" value="XM_031707396.1"/>
</dbReference>
<feature type="region of interest" description="Disordered" evidence="6">
    <location>
        <begin position="255"/>
        <end position="284"/>
    </location>
</feature>
<accession>A0A6P8I7H1</accession>
<dbReference type="InterPro" id="IPR046927">
    <property type="entry name" value="GREB1-like_C"/>
</dbReference>
<evidence type="ECO:0000259" key="8">
    <source>
        <dbReference type="Pfam" id="PF20267"/>
    </source>
</evidence>
<dbReference type="PANTHER" id="PTHR15720">
    <property type="entry name" value="GREB1-RELATED"/>
    <property type="match status" value="1"/>
</dbReference>
<keyword evidence="12" id="KW-1185">Reference proteome</keyword>
<protein>
    <submittedName>
        <fullName evidence="13">GREB1-like protein</fullName>
    </submittedName>
</protein>
<dbReference type="Proteomes" id="UP000515163">
    <property type="component" value="Unplaced"/>
</dbReference>
<dbReference type="InterPro" id="IPR028422">
    <property type="entry name" value="GREB1"/>
</dbReference>
<evidence type="ECO:0000256" key="6">
    <source>
        <dbReference type="SAM" id="MobiDB-lite"/>
    </source>
</evidence>
<evidence type="ECO:0000259" key="11">
    <source>
        <dbReference type="Pfam" id="PF20692"/>
    </source>
</evidence>
<dbReference type="FunCoup" id="A0A6P8I7H1">
    <property type="interactions" value="392"/>
</dbReference>
<evidence type="ECO:0000256" key="1">
    <source>
        <dbReference type="ARBA" id="ARBA00004167"/>
    </source>
</evidence>
<feature type="region of interest" description="Disordered" evidence="6">
    <location>
        <begin position="1081"/>
        <end position="1115"/>
    </location>
</feature>
<feature type="domain" description="TET-Associated Glycosyltransferase" evidence="10">
    <location>
        <begin position="1520"/>
        <end position="1742"/>
    </location>
</feature>
<feature type="domain" description="GREB1 N-terminal" evidence="7">
    <location>
        <begin position="86"/>
        <end position="233"/>
    </location>
</feature>
<gene>
    <name evidence="13" type="primary">LOC116298830</name>
</gene>
<sequence length="1941" mass="217315">MADQKYTSKFQKKWDASMINKAPIYGPSQSFDPRTVTGENSETNHVSLHQDSALTGRAHMSKPGGIVTRSKHALHETPPVDDDNVPSNRRSNREHTTKHVVNICHSVCTEPGKCQGGGELRLSVLAEQASVIEAPPCFALVGCKSPLLPGIILVAAVDKRYLPDEETSTTMLGFSGNCIGCGAKGFRYFTEFSQHINLRLATQPKKQKHMKYYIVKDHNHGRLRKGNQIPWRAEGRKRSMPMSGSFVARVEDDTPNAQSAASMASGPPLLIHPAQAGQGSNAIDNSPINNYQSQIYSSQPAAKKYRWENGCDNEAIYVENENSPVSSAAQDSSRVELPNKPWLTAACGVCPVLLLCQNSIPNVPCSLNDIIVSDLLVGCFDPPLVSDHNQFGNFTGAYIPASDPYSHHKRGSTGSRYFPSPSPSPNALTTQMAILLLIQHLSQFDEDDRIMREEVESLLQDGQLELSAGYQHSHALAQSNLLTHVQLPVLANLAAVSSKGRVKVVTSPVSLDNAIVRGLKFIMDIIKHNQNKFPKVPMPDYIFMLSTSQKKAPEFCFLVSGIHQARYLTEAMIGHPVGARITDNLAKLEQLFRLSSDALEQMVSSYEEAMGHAQLVFIPFNGFARMKVTEEEALKMEPKVTMTSFQHYGQKTNVVYSTQNQIAKQLVAQVCSIAENSNALDINKFLKVDLVVVVPPISTLFNQTIQKLANSGILADLDLEKVKESSGFEASFNYVIKHDDSDATQEKLSNFLKKVQTQPSTLFILIFDQAQFYSSPRGVLDLPFYKEFLEAPNVIPLFVTSAPYLFQTNCSFIDPENEVYWTDSKSDSDSGSVKSSSFDDDQYVDDQDSMYFGLKEYCDSIKWTHQFPLFRQDDAFERMALRTTRVTEDVNVSVLRCYLLIRHYCAAIMWSAGIKPAEPHCTLKTIQIIREIIESPVHNADGSGSMLVIRIPSLELSVLAFDSLKNVRDRLGFQHRFAVIHDNGMGELEIEDYFLKRLRFWKKQRGLLDEKLIKDWHPKCYEELLDLPCIILLSGRERTGETFPRSLKYIDIRLIDRGFLYRSSLELEFSAIACYISTGAGSRSAGVEGGSDAVLGDGEENKDDSSTSSAPAKTSHYSSNYPLPVILVSRSTFKAFQTDFYGYPKHLLLPTTPQTRWTGHGRPHLVTSNPANQSLYYRKWTEPKPSNLVGTRCSSVNSRTVINMRSASGIVISPDIPDVMEEDGMSAVETMCETPRQPSVAGSETDENCGEDSKPNSPITKPNDDRETTKAKIANHQRAVPTAPSLTSESDNEAPAAGTTDDESDSEATAIGRYHPRSILFSGLPQVGKTGAYLHFARLLHRMLIKQQKVDVYDEFPGQVVDDPSAKKAATESTSSKLLNFDTISKLPFNCELKEYQYSKISSLSLFLNEKPDGKHKDNGKSKERSITQTVTSVLLSPWVAHDICHHCDSCKPYRDGMGPNSSLHYDYKLKSGEKLHFLIPPTRISDFSFTGDKQLHSLKLPKVTTVKKEGETLKLTVKTPVMMPSTRRCETGLLNLYHAFEGESHTLVVFVKYNEMSVYAKMWPNHSIVGLPKDSDQEGVGSARYFIKQFATENFLVERERQGVDGSGIEDIWPMVLMMDDSCVMWQNLLKVKTKDTEDAPFNPNTSLLKILDIVESTCDILKYGAIGFRQFSSKDAQYDQPCFSHCCLNTAVILNVAILQDLQYSRNRYSCEDLNFSLLLYSHGIPSCRFDYLTVAKKRIEVTCKPTVKLLMNTSENSSVHNSKQAAVDVNDYSNYVTAPDSEDTHYFSAPAEYLLEKYLVEAAARKLFQRAADNPHHPILAIDNYVNLGPRFTVEYVNTFQLQRDPKPGAKGFEKNKTKYGGLLLFFPEQAVSKELLQRFDFIDNAQLCLVCQDRNTLRQEVVRLDLEEHWRFRLRDELQTVNDPDEPSLFILTGKHD</sequence>
<evidence type="ECO:0000259" key="7">
    <source>
        <dbReference type="Pfam" id="PF15782"/>
    </source>
</evidence>
<comment type="similarity">
    <text evidence="2">Belongs to the GREB1 family.</text>
</comment>
<evidence type="ECO:0000256" key="4">
    <source>
        <dbReference type="ARBA" id="ARBA00022989"/>
    </source>
</evidence>
<evidence type="ECO:0000256" key="5">
    <source>
        <dbReference type="ARBA" id="ARBA00023136"/>
    </source>
</evidence>
<dbReference type="GeneID" id="116298830"/>
<keyword evidence="3" id="KW-0812">Transmembrane</keyword>
<feature type="region of interest" description="Disordered" evidence="6">
    <location>
        <begin position="70"/>
        <end position="94"/>
    </location>
</feature>
<keyword evidence="4" id="KW-1133">Transmembrane helix</keyword>
<keyword evidence="5" id="KW-0472">Membrane</keyword>
<feature type="region of interest" description="Disordered" evidence="6">
    <location>
        <begin position="1232"/>
        <end position="1308"/>
    </location>
</feature>
<dbReference type="Pfam" id="PF20267">
    <property type="entry name" value="GREB1_C"/>
    <property type="match status" value="1"/>
</dbReference>
<dbReference type="PANTHER" id="PTHR15720:SF14">
    <property type="entry name" value="GREB1-LIKE PROTEIN"/>
    <property type="match status" value="1"/>
</dbReference>
<evidence type="ECO:0000256" key="2">
    <source>
        <dbReference type="ARBA" id="ARBA00009148"/>
    </source>
</evidence>
<name>A0A6P8I7H1_ACTTE</name>
<evidence type="ECO:0000259" key="9">
    <source>
        <dbReference type="Pfam" id="PF20688"/>
    </source>
</evidence>
<evidence type="ECO:0000259" key="10">
    <source>
        <dbReference type="Pfam" id="PF20691"/>
    </source>
</evidence>
<feature type="domain" description="GREB1-like circularly permuted SF2 helicase" evidence="11">
    <location>
        <begin position="654"/>
        <end position="1355"/>
    </location>
</feature>
<organism evidence="12 13">
    <name type="scientific">Actinia tenebrosa</name>
    <name type="common">Australian red waratah sea anemone</name>
    <dbReference type="NCBI Taxonomy" id="6105"/>
    <lineage>
        <taxon>Eukaryota</taxon>
        <taxon>Metazoa</taxon>
        <taxon>Cnidaria</taxon>
        <taxon>Anthozoa</taxon>
        <taxon>Hexacorallia</taxon>
        <taxon>Actiniaria</taxon>
        <taxon>Actiniidae</taxon>
        <taxon>Actinia</taxon>
    </lineage>
</organism>
<proteinExistence type="inferred from homology"/>
<dbReference type="Pfam" id="PF20692">
    <property type="entry name" value="cpSF2-GREB1"/>
    <property type="match status" value="1"/>
</dbReference>
<dbReference type="OrthoDB" id="9989163at2759"/>
<evidence type="ECO:0000313" key="13">
    <source>
        <dbReference type="RefSeq" id="XP_031563256.1"/>
    </source>
</evidence>
<dbReference type="Pfam" id="PF20691">
    <property type="entry name" value="TAGT"/>
    <property type="match status" value="1"/>
</dbReference>
<dbReference type="InterPro" id="IPR046926">
    <property type="entry name" value="GREB1_N"/>
</dbReference>
<dbReference type="InterPro" id="IPR048659">
    <property type="entry name" value="GREB1-like_2nd"/>
</dbReference>
<dbReference type="GO" id="GO:0016020">
    <property type="term" value="C:membrane"/>
    <property type="evidence" value="ECO:0007669"/>
    <property type="project" value="UniProtKB-SubCell"/>
</dbReference>
<dbReference type="InParanoid" id="A0A6P8I7H1"/>